<keyword evidence="1" id="KW-0732">Signal</keyword>
<feature type="chain" id="PRO_5022130736" description="DUF4142 domain-containing protein" evidence="1">
    <location>
        <begin position="26"/>
        <end position="217"/>
    </location>
</feature>
<protein>
    <recommendedName>
        <fullName evidence="2">DUF4142 domain-containing protein</fullName>
    </recommendedName>
</protein>
<dbReference type="InterPro" id="IPR025419">
    <property type="entry name" value="DUF4142"/>
</dbReference>
<dbReference type="AlphaFoldDB" id="A0A512JJD9"/>
<proteinExistence type="predicted"/>
<evidence type="ECO:0000256" key="1">
    <source>
        <dbReference type="SAM" id="SignalP"/>
    </source>
</evidence>
<name>A0A512JJD9_9HYPH</name>
<evidence type="ECO:0000313" key="4">
    <source>
        <dbReference type="Proteomes" id="UP000321750"/>
    </source>
</evidence>
<accession>A0A512JJD9</accession>
<keyword evidence="4" id="KW-1185">Reference proteome</keyword>
<evidence type="ECO:0000313" key="3">
    <source>
        <dbReference type="EMBL" id="GEP10078.1"/>
    </source>
</evidence>
<comment type="caution">
    <text evidence="3">The sequence shown here is derived from an EMBL/GenBank/DDBJ whole genome shotgun (WGS) entry which is preliminary data.</text>
</comment>
<dbReference type="Pfam" id="PF13628">
    <property type="entry name" value="DUF4142"/>
    <property type="match status" value="1"/>
</dbReference>
<dbReference type="RefSeq" id="WP_147046364.1">
    <property type="nucleotide sequence ID" value="NZ_BJZV01000008.1"/>
</dbReference>
<dbReference type="Proteomes" id="UP000321750">
    <property type="component" value="Unassembled WGS sequence"/>
</dbReference>
<dbReference type="OrthoDB" id="8005547at2"/>
<feature type="signal peptide" evidence="1">
    <location>
        <begin position="1"/>
        <end position="25"/>
    </location>
</feature>
<feature type="domain" description="DUF4142" evidence="2">
    <location>
        <begin position="138"/>
        <end position="203"/>
    </location>
</feature>
<evidence type="ECO:0000259" key="2">
    <source>
        <dbReference type="Pfam" id="PF13628"/>
    </source>
</evidence>
<gene>
    <name evidence="3" type="ORF">MGN01_19230</name>
</gene>
<reference evidence="3 4" key="1">
    <citation type="submission" date="2019-07" db="EMBL/GenBank/DDBJ databases">
        <title>Whole genome shotgun sequence of Methylobacterium gnaphalii NBRC 107716.</title>
        <authorList>
            <person name="Hosoyama A."/>
            <person name="Uohara A."/>
            <person name="Ohji S."/>
            <person name="Ichikawa N."/>
        </authorList>
    </citation>
    <scope>NUCLEOTIDE SEQUENCE [LARGE SCALE GENOMIC DNA]</scope>
    <source>
        <strain evidence="3 4">NBRC 107716</strain>
    </source>
</reference>
<dbReference type="EMBL" id="BJZV01000008">
    <property type="protein sequence ID" value="GEP10078.1"/>
    <property type="molecule type" value="Genomic_DNA"/>
</dbReference>
<organism evidence="3 4">
    <name type="scientific">Methylobacterium gnaphalii</name>
    <dbReference type="NCBI Taxonomy" id="1010610"/>
    <lineage>
        <taxon>Bacteria</taxon>
        <taxon>Pseudomonadati</taxon>
        <taxon>Pseudomonadota</taxon>
        <taxon>Alphaproteobacteria</taxon>
        <taxon>Hyphomicrobiales</taxon>
        <taxon>Methylobacteriaceae</taxon>
        <taxon>Methylobacterium</taxon>
    </lineage>
</organism>
<sequence length="217" mass="22096">MHRRDILTSMLTATAALAVTRTAIAQPTPAGVVPTPVYLSMATKGGLFLENTARDAYGKTANPRLKAFTRAEVNEQVNLSGKIAAYTGNAPVPDVAAGPGGLIGAPLALATGVAGAAIGTAGAVLGGPAQARAMTSDGQKAQILSQLTAQPGGPEYDAAFVNASLQGHLEARQIHGSYAQSGEDPGLRRIARGALPLIDKHIAILSRMQGRDGQRAG</sequence>